<dbReference type="FunFam" id="3.40.50.300:FF:000011">
    <property type="entry name" value="Putative ABC transporter ATP-binding component"/>
    <property type="match status" value="1"/>
</dbReference>
<dbReference type="Pfam" id="PF00005">
    <property type="entry name" value="ABC_tran"/>
    <property type="match status" value="2"/>
</dbReference>
<feature type="coiled-coil region" evidence="4">
    <location>
        <begin position="653"/>
        <end position="680"/>
    </location>
</feature>
<feature type="region of interest" description="Disordered" evidence="5">
    <location>
        <begin position="534"/>
        <end position="555"/>
    </location>
</feature>
<evidence type="ECO:0000256" key="1">
    <source>
        <dbReference type="ARBA" id="ARBA00022737"/>
    </source>
</evidence>
<dbReference type="PROSITE" id="PS00211">
    <property type="entry name" value="ABC_TRANSPORTER_1"/>
    <property type="match status" value="2"/>
</dbReference>
<dbReference type="GO" id="GO:0005524">
    <property type="term" value="F:ATP binding"/>
    <property type="evidence" value="ECO:0007669"/>
    <property type="project" value="UniProtKB-KW"/>
</dbReference>
<keyword evidence="3 7" id="KW-0067">ATP-binding</keyword>
<proteinExistence type="predicted"/>
<dbReference type="SUPFAM" id="SSF52540">
    <property type="entry name" value="P-loop containing nucleoside triphosphate hydrolases"/>
    <property type="match status" value="2"/>
</dbReference>
<organism evidence="7 8">
    <name type="scientific">Succiniclasticum ruminis DSM 9236</name>
    <dbReference type="NCBI Taxonomy" id="1123323"/>
    <lineage>
        <taxon>Bacteria</taxon>
        <taxon>Bacillati</taxon>
        <taxon>Bacillota</taxon>
        <taxon>Negativicutes</taxon>
        <taxon>Acidaminococcales</taxon>
        <taxon>Acidaminococcaceae</taxon>
        <taxon>Succiniclasticum</taxon>
    </lineage>
</organism>
<name>A0A1I2BKB9_9FIRM</name>
<dbReference type="RefSeq" id="WP_093913589.1">
    <property type="nucleotide sequence ID" value="NZ_FONL01000009.1"/>
</dbReference>
<dbReference type="InterPro" id="IPR003439">
    <property type="entry name" value="ABC_transporter-like_ATP-bd"/>
</dbReference>
<dbReference type="InterPro" id="IPR032781">
    <property type="entry name" value="ABC_tran_Xtn"/>
</dbReference>
<dbReference type="GO" id="GO:0016887">
    <property type="term" value="F:ATP hydrolysis activity"/>
    <property type="evidence" value="ECO:0007669"/>
    <property type="project" value="InterPro"/>
</dbReference>
<dbReference type="InterPro" id="IPR017871">
    <property type="entry name" value="ABC_transporter-like_CS"/>
</dbReference>
<gene>
    <name evidence="7" type="ORF">SAMN05216245_10912</name>
</gene>
<evidence type="ECO:0000259" key="6">
    <source>
        <dbReference type="PROSITE" id="PS50893"/>
    </source>
</evidence>
<dbReference type="InterPro" id="IPR027417">
    <property type="entry name" value="P-loop_NTPase"/>
</dbReference>
<keyword evidence="1" id="KW-0677">Repeat</keyword>
<feature type="domain" description="ABC transporter" evidence="6">
    <location>
        <begin position="3"/>
        <end position="254"/>
    </location>
</feature>
<evidence type="ECO:0000256" key="2">
    <source>
        <dbReference type="ARBA" id="ARBA00022741"/>
    </source>
</evidence>
<evidence type="ECO:0000313" key="7">
    <source>
        <dbReference type="EMBL" id="SFE55680.1"/>
    </source>
</evidence>
<dbReference type="PANTHER" id="PTHR42855:SF2">
    <property type="entry name" value="DRUG RESISTANCE ABC TRANSPORTER,ATP-BINDING PROTEIN"/>
    <property type="match status" value="1"/>
</dbReference>
<evidence type="ECO:0000256" key="3">
    <source>
        <dbReference type="ARBA" id="ARBA00022840"/>
    </source>
</evidence>
<keyword evidence="2" id="KW-0547">Nucleotide-binding</keyword>
<accession>A0A1I2BKB9</accession>
<keyword evidence="8" id="KW-1185">Reference proteome</keyword>
<evidence type="ECO:0000256" key="5">
    <source>
        <dbReference type="SAM" id="MobiDB-lite"/>
    </source>
</evidence>
<reference evidence="7 8" key="1">
    <citation type="submission" date="2016-10" db="EMBL/GenBank/DDBJ databases">
        <authorList>
            <person name="de Groot N.N."/>
        </authorList>
    </citation>
    <scope>NUCLEOTIDE SEQUENCE [LARGE SCALE GENOMIC DNA]</scope>
    <source>
        <strain evidence="7 8">DSM 9236</strain>
    </source>
</reference>
<dbReference type="Pfam" id="PF12848">
    <property type="entry name" value="ABC_tran_Xtn"/>
    <property type="match status" value="1"/>
</dbReference>
<dbReference type="InterPro" id="IPR003593">
    <property type="entry name" value="AAA+_ATPase"/>
</dbReference>
<dbReference type="OrthoDB" id="9760950at2"/>
<evidence type="ECO:0000256" key="4">
    <source>
        <dbReference type="SAM" id="Coils"/>
    </source>
</evidence>
<dbReference type="EMBL" id="FONL01000009">
    <property type="protein sequence ID" value="SFE55680.1"/>
    <property type="molecule type" value="Genomic_DNA"/>
</dbReference>
<dbReference type="CDD" id="cd03221">
    <property type="entry name" value="ABCF_EF-3"/>
    <property type="match status" value="2"/>
</dbReference>
<dbReference type="PROSITE" id="PS50893">
    <property type="entry name" value="ABC_TRANSPORTER_2"/>
    <property type="match status" value="2"/>
</dbReference>
<dbReference type="Gene3D" id="3.40.50.300">
    <property type="entry name" value="P-loop containing nucleotide triphosphate hydrolases"/>
    <property type="match status" value="2"/>
</dbReference>
<dbReference type="PANTHER" id="PTHR42855">
    <property type="entry name" value="ABC TRANSPORTER ATP-BINDING SUBUNIT"/>
    <property type="match status" value="1"/>
</dbReference>
<feature type="compositionally biased region" description="Basic and acidic residues" evidence="5">
    <location>
        <begin position="543"/>
        <end position="555"/>
    </location>
</feature>
<dbReference type="GO" id="GO:0003676">
    <property type="term" value="F:nucleic acid binding"/>
    <property type="evidence" value="ECO:0007669"/>
    <property type="project" value="UniProtKB-ARBA"/>
</dbReference>
<feature type="domain" description="ABC transporter" evidence="6">
    <location>
        <begin position="320"/>
        <end position="532"/>
    </location>
</feature>
<dbReference type="SMART" id="SM00382">
    <property type="entry name" value="AAA"/>
    <property type="match status" value="2"/>
</dbReference>
<dbReference type="Proteomes" id="UP000198896">
    <property type="component" value="Unassembled WGS sequence"/>
</dbReference>
<dbReference type="AlphaFoldDB" id="A0A1I2BKB9"/>
<dbReference type="STRING" id="1123323.SAMN05216245_10912"/>
<evidence type="ECO:0000313" key="8">
    <source>
        <dbReference type="Proteomes" id="UP000198896"/>
    </source>
</evidence>
<dbReference type="InterPro" id="IPR051309">
    <property type="entry name" value="ABCF_ATPase"/>
</dbReference>
<protein>
    <submittedName>
        <fullName evidence="7">ATP-binding cassette, subfamily F, member 3</fullName>
    </submittedName>
</protein>
<dbReference type="FunFam" id="3.40.50.300:FF:000309">
    <property type="entry name" value="ABC transporter ATP-binding protein"/>
    <property type="match status" value="1"/>
</dbReference>
<sequence length="682" mass="76470">MQLTVDKLEKSFGVHEIFKDVSFMIAKGEKIGLVGVNGSGKSTLVKCLLQPEYADRGTVSFEPGINVGYVEQGFGSIGNESVWDFMLKANPEILSLRRKLAELEQASASGDREVLDSYGRATQRYEFLDGYNYEAKLKMVLFGLAFPEWMWGMQAASLSGGQKTRLLLAAALVSSPDFMLLDEPTNHLDIRMMEWLEGYLRDFKGGVLVVSHDRAFLDHVATRILEMEGGRLRSFTGNYSKYLAQKDILTRTEKAAYEAQQDYIAEQEAYIRRFKAGIKSKMARGRQSRLDRLERLEAPVENETFSLRLPKAPESAERVLILEHLNAGYGDNVLVRDADLILRRGEKTGLIGPNGCGKTTLLRTLLGEVPALGGEAKIGNRVKIGYFSQSYERLNPNQTLLDNFLTEYGMTEEQTRSLLGGMLFHGDDVFKEIGTLSGGQKARLVLLKLVLDGANLLILDEPTNHLDILAKETVEAALEVFDGTVLVVSHDRYLINEVCDRIWEIEDHTVLDYKGNYGFYLEEKAKNSKIKEAVSVSGGGKTQKAEEKNTSEKREDAAAAVEQQAGTTIAATEEAGDAAVIVRDTGKPWDGKVKNKENKKARRHSPAQLEELIAKVELRLREQEAMLGWLDKQISIPENHLDLEKSKAMAAEREEYVKTIDELVQKWEELLEEQDMLEQEEQ</sequence>
<keyword evidence="4" id="KW-0175">Coiled coil</keyword>